<proteinExistence type="predicted"/>
<dbReference type="AlphaFoldDB" id="A0A1G9UPM6"/>
<sequence length="49" mass="5682">MVNAEAGIGYEIDRKWDFNVTYRYLMAKEDNYKTTCEGLGLGLLTYKLN</sequence>
<reference evidence="1 2" key="1">
    <citation type="submission" date="2016-10" db="EMBL/GenBank/DDBJ databases">
        <authorList>
            <person name="de Groot N.N."/>
        </authorList>
    </citation>
    <scope>NUCLEOTIDE SEQUENCE [LARGE SCALE GENOMIC DNA]</scope>
    <source>
        <strain evidence="1 2">DSM 1736</strain>
    </source>
</reference>
<gene>
    <name evidence="1" type="ORF">SAMN04488502_10620</name>
</gene>
<dbReference type="EMBL" id="FNHB01000006">
    <property type="protein sequence ID" value="SDM61912.1"/>
    <property type="molecule type" value="Genomic_DNA"/>
</dbReference>
<keyword evidence="2" id="KW-1185">Reference proteome</keyword>
<evidence type="ECO:0008006" key="3">
    <source>
        <dbReference type="Google" id="ProtNLM"/>
    </source>
</evidence>
<organism evidence="1 2">
    <name type="scientific">Dendrosporobacter quercicolus</name>
    <dbReference type="NCBI Taxonomy" id="146817"/>
    <lineage>
        <taxon>Bacteria</taxon>
        <taxon>Bacillati</taxon>
        <taxon>Bacillota</taxon>
        <taxon>Negativicutes</taxon>
        <taxon>Selenomonadales</taxon>
        <taxon>Sporomusaceae</taxon>
        <taxon>Dendrosporobacter</taxon>
    </lineage>
</organism>
<name>A0A1G9UPM6_9FIRM</name>
<dbReference type="STRING" id="146817.SAMN04488502_10620"/>
<protein>
    <recommendedName>
        <fullName evidence="3">Outer membrane protein beta-barrel domain-containing protein</fullName>
    </recommendedName>
</protein>
<evidence type="ECO:0000313" key="1">
    <source>
        <dbReference type="EMBL" id="SDM61912.1"/>
    </source>
</evidence>
<dbReference type="Proteomes" id="UP000214880">
    <property type="component" value="Unassembled WGS sequence"/>
</dbReference>
<accession>A0A1G9UPM6</accession>
<evidence type="ECO:0000313" key="2">
    <source>
        <dbReference type="Proteomes" id="UP000214880"/>
    </source>
</evidence>